<proteinExistence type="predicted"/>
<keyword evidence="2" id="KW-0472">Membrane</keyword>
<dbReference type="WBParaSite" id="ACRNAN_scaffold13262.g24895.t1">
    <property type="protein sequence ID" value="ACRNAN_scaffold13262.g24895.t1"/>
    <property type="gene ID" value="ACRNAN_scaffold13262.g24895"/>
</dbReference>
<protein>
    <submittedName>
        <fullName evidence="4">Uncharacterized protein</fullName>
    </submittedName>
</protein>
<feature type="region of interest" description="Disordered" evidence="1">
    <location>
        <begin position="16"/>
        <end position="38"/>
    </location>
</feature>
<keyword evidence="2" id="KW-1133">Transmembrane helix</keyword>
<dbReference type="Proteomes" id="UP000887540">
    <property type="component" value="Unplaced"/>
</dbReference>
<evidence type="ECO:0000256" key="1">
    <source>
        <dbReference type="SAM" id="MobiDB-lite"/>
    </source>
</evidence>
<accession>A0A914CSC9</accession>
<evidence type="ECO:0000313" key="4">
    <source>
        <dbReference type="WBParaSite" id="ACRNAN_scaffold13262.g24895.t1"/>
    </source>
</evidence>
<organism evidence="3 4">
    <name type="scientific">Acrobeloides nanus</name>
    <dbReference type="NCBI Taxonomy" id="290746"/>
    <lineage>
        <taxon>Eukaryota</taxon>
        <taxon>Metazoa</taxon>
        <taxon>Ecdysozoa</taxon>
        <taxon>Nematoda</taxon>
        <taxon>Chromadorea</taxon>
        <taxon>Rhabditida</taxon>
        <taxon>Tylenchina</taxon>
        <taxon>Cephalobomorpha</taxon>
        <taxon>Cephaloboidea</taxon>
        <taxon>Cephalobidae</taxon>
        <taxon>Acrobeloides</taxon>
    </lineage>
</organism>
<reference evidence="4" key="1">
    <citation type="submission" date="2022-11" db="UniProtKB">
        <authorList>
            <consortium name="WormBaseParasite"/>
        </authorList>
    </citation>
    <scope>IDENTIFICATION</scope>
</reference>
<evidence type="ECO:0000313" key="3">
    <source>
        <dbReference type="Proteomes" id="UP000887540"/>
    </source>
</evidence>
<keyword evidence="2" id="KW-0812">Transmembrane</keyword>
<dbReference type="AlphaFoldDB" id="A0A914CSC9"/>
<name>A0A914CSC9_9BILA</name>
<feature type="transmembrane region" description="Helical" evidence="2">
    <location>
        <begin position="101"/>
        <end position="119"/>
    </location>
</feature>
<keyword evidence="3" id="KW-1185">Reference proteome</keyword>
<evidence type="ECO:0000256" key="2">
    <source>
        <dbReference type="SAM" id="Phobius"/>
    </source>
</evidence>
<sequence>MGCNRFPCHRNFASASDKKDDIIPPRPPEYQAPKPGRADEYYKLREEQREQEAYRKDIPLGGTRPTEMQKIGLILTMIYPNKKVIPEVVSSATMRRMRYRLSTLYFFTFMLFILGWLNFTRRFPVYEAHRQSALGINPYQKQKPFAE</sequence>